<evidence type="ECO:0000313" key="3">
    <source>
        <dbReference type="EMBL" id="ORA25836.1"/>
    </source>
</evidence>
<proteinExistence type="predicted"/>
<feature type="region of interest" description="Disordered" evidence="1">
    <location>
        <begin position="78"/>
        <end position="98"/>
    </location>
</feature>
<organism evidence="3 4">
    <name type="scientific">Mycobacterium angelicum</name>
    <dbReference type="NCBI Taxonomy" id="470074"/>
    <lineage>
        <taxon>Bacteria</taxon>
        <taxon>Bacillati</taxon>
        <taxon>Actinomycetota</taxon>
        <taxon>Actinomycetes</taxon>
        <taxon>Mycobacteriales</taxon>
        <taxon>Mycobacteriaceae</taxon>
        <taxon>Mycobacterium</taxon>
    </lineage>
</organism>
<dbReference type="RefSeq" id="WP_245850009.1">
    <property type="nucleotide sequence ID" value="NZ_JACKTS010000014.1"/>
</dbReference>
<dbReference type="AlphaFoldDB" id="A0A1X0A818"/>
<gene>
    <name evidence="3" type="ORF">BST12_02010</name>
</gene>
<accession>A0A1X0A818</accession>
<dbReference type="EMBL" id="MVHE01000002">
    <property type="protein sequence ID" value="ORA25836.1"/>
    <property type="molecule type" value="Genomic_DNA"/>
</dbReference>
<feature type="transmembrane region" description="Helical" evidence="2">
    <location>
        <begin position="48"/>
        <end position="69"/>
    </location>
</feature>
<feature type="transmembrane region" description="Helical" evidence="2">
    <location>
        <begin position="21"/>
        <end position="42"/>
    </location>
</feature>
<keyword evidence="2" id="KW-0472">Membrane</keyword>
<evidence type="ECO:0000313" key="4">
    <source>
        <dbReference type="Proteomes" id="UP000192284"/>
    </source>
</evidence>
<name>A0A1X0A818_MYCAN</name>
<keyword evidence="2" id="KW-0812">Transmembrane</keyword>
<sequence length="98" mass="10500">MGNISHRRVDSAPQIDDVERVPGLVVVAGAALVLVVCVANFAFGQVTIGIAAAIGGMLVFGAGLAWLSMERRRVRQAEREWSLDHPVANGPRSNRPVR</sequence>
<keyword evidence="4" id="KW-1185">Reference proteome</keyword>
<evidence type="ECO:0000256" key="1">
    <source>
        <dbReference type="SAM" id="MobiDB-lite"/>
    </source>
</evidence>
<protein>
    <recommendedName>
        <fullName evidence="5">UsfY protein</fullName>
    </recommendedName>
</protein>
<reference evidence="3 4" key="1">
    <citation type="submission" date="2017-02" db="EMBL/GenBank/DDBJ databases">
        <title>The new phylogeny of genus Mycobacterium.</title>
        <authorList>
            <person name="Tortoli E."/>
            <person name="Trovato A."/>
            <person name="Cirillo D.M."/>
        </authorList>
    </citation>
    <scope>NUCLEOTIDE SEQUENCE [LARGE SCALE GENOMIC DNA]</scope>
    <source>
        <strain evidence="3 4">DSM 45057</strain>
    </source>
</reference>
<dbReference type="Proteomes" id="UP000192284">
    <property type="component" value="Unassembled WGS sequence"/>
</dbReference>
<keyword evidence="2" id="KW-1133">Transmembrane helix</keyword>
<comment type="caution">
    <text evidence="3">The sequence shown here is derived from an EMBL/GenBank/DDBJ whole genome shotgun (WGS) entry which is preliminary data.</text>
</comment>
<evidence type="ECO:0000256" key="2">
    <source>
        <dbReference type="SAM" id="Phobius"/>
    </source>
</evidence>
<evidence type="ECO:0008006" key="5">
    <source>
        <dbReference type="Google" id="ProtNLM"/>
    </source>
</evidence>